<dbReference type="Proteomes" id="UP000018144">
    <property type="component" value="Unassembled WGS sequence"/>
</dbReference>
<proteinExistence type="predicted"/>
<organism evidence="1 2">
    <name type="scientific">Pyronema omphalodes (strain CBS 100304)</name>
    <name type="common">Pyronema confluens</name>
    <dbReference type="NCBI Taxonomy" id="1076935"/>
    <lineage>
        <taxon>Eukaryota</taxon>
        <taxon>Fungi</taxon>
        <taxon>Dikarya</taxon>
        <taxon>Ascomycota</taxon>
        <taxon>Pezizomycotina</taxon>
        <taxon>Pezizomycetes</taxon>
        <taxon>Pezizales</taxon>
        <taxon>Pyronemataceae</taxon>
        <taxon>Pyronema</taxon>
    </lineage>
</organism>
<reference evidence="1 2" key="1">
    <citation type="journal article" date="2013" name="PLoS Genet.">
        <title>The genome and development-dependent transcriptomes of Pyronema confluens: a window into fungal evolution.</title>
        <authorList>
            <person name="Traeger S."/>
            <person name="Altegoer F."/>
            <person name="Freitag M."/>
            <person name="Gabaldon T."/>
            <person name="Kempken F."/>
            <person name="Kumar A."/>
            <person name="Marcet-Houben M."/>
            <person name="Poggeler S."/>
            <person name="Stajich J.E."/>
            <person name="Nowrousian M."/>
        </authorList>
    </citation>
    <scope>NUCLEOTIDE SEQUENCE [LARGE SCALE GENOMIC DNA]</scope>
    <source>
        <strain evidence="2">CBS 100304</strain>
        <tissue evidence="1">Vegetative mycelium</tissue>
    </source>
</reference>
<name>U4LJC9_PYROM</name>
<keyword evidence="2" id="KW-1185">Reference proteome</keyword>
<evidence type="ECO:0000313" key="1">
    <source>
        <dbReference type="EMBL" id="CCX17450.1"/>
    </source>
</evidence>
<gene>
    <name evidence="1" type="ORF">PCON_04454</name>
</gene>
<accession>U4LJC9</accession>
<dbReference type="AlphaFoldDB" id="U4LJC9"/>
<dbReference type="OrthoDB" id="5391496at2759"/>
<evidence type="ECO:0000313" key="2">
    <source>
        <dbReference type="Proteomes" id="UP000018144"/>
    </source>
</evidence>
<dbReference type="EMBL" id="HF936646">
    <property type="protein sequence ID" value="CCX17450.1"/>
    <property type="molecule type" value="Genomic_DNA"/>
</dbReference>
<sequence>MPPPQISPINRRIDFLEGFPVPRTILLICVPKGIFYRLLESKIPIPTARRLRYAETTKIVWAPSYRHARAFLSTIEPSTEKGGFLAIWGLTNAQYCTVEWSAQGVARTLVHAIDAADRSGRTLSLAGTPGWIDRKMPLLNANIDTTGITHLLENKTVTVKRILMRWISFPEDDKKEEEAVADGSAHAKRKRKAAVAFGNKDSKLKRIRF</sequence>
<protein>
    <submittedName>
        <fullName evidence="1">Uncharacterized protein</fullName>
    </submittedName>
</protein>